<dbReference type="InterPro" id="IPR011010">
    <property type="entry name" value="DNA_brk_join_enz"/>
</dbReference>
<dbReference type="RefSeq" id="WP_093524335.1">
    <property type="nucleotide sequence ID" value="NZ_FOSK01000027.1"/>
</dbReference>
<dbReference type="InterPro" id="IPR002104">
    <property type="entry name" value="Integrase_catalytic"/>
</dbReference>
<dbReference type="Proteomes" id="UP000199598">
    <property type="component" value="Unassembled WGS sequence"/>
</dbReference>
<evidence type="ECO:0000313" key="6">
    <source>
        <dbReference type="EMBL" id="SFL24311.1"/>
    </source>
</evidence>
<keyword evidence="3" id="KW-0238">DNA-binding</keyword>
<proteinExistence type="inferred from homology"/>
<dbReference type="Gene3D" id="3.30.160.390">
    <property type="entry name" value="Integrase, DNA-binding domain"/>
    <property type="match status" value="1"/>
</dbReference>
<keyword evidence="7" id="KW-1185">Reference proteome</keyword>
<dbReference type="InterPro" id="IPR050808">
    <property type="entry name" value="Phage_Integrase"/>
</dbReference>
<dbReference type="Pfam" id="PF13356">
    <property type="entry name" value="Arm-DNA-bind_3"/>
    <property type="match status" value="1"/>
</dbReference>
<dbReference type="PROSITE" id="PS51898">
    <property type="entry name" value="TYR_RECOMBINASE"/>
    <property type="match status" value="1"/>
</dbReference>
<dbReference type="InterPro" id="IPR038488">
    <property type="entry name" value="Integrase_DNA-bd_sf"/>
</dbReference>
<comment type="similarity">
    <text evidence="1">Belongs to the 'phage' integrase family.</text>
</comment>
<evidence type="ECO:0000256" key="4">
    <source>
        <dbReference type="ARBA" id="ARBA00023172"/>
    </source>
</evidence>
<evidence type="ECO:0000259" key="5">
    <source>
        <dbReference type="PROSITE" id="PS51898"/>
    </source>
</evidence>
<comment type="caution">
    <text evidence="6">The sequence shown here is derived from an EMBL/GenBank/DDBJ whole genome shotgun (WGS) entry which is preliminary data.</text>
</comment>
<evidence type="ECO:0000256" key="1">
    <source>
        <dbReference type="ARBA" id="ARBA00008857"/>
    </source>
</evidence>
<name>A0A1I4G5E9_9HYPH</name>
<sequence length="416" mass="47212">MPNITKRTVDAVGPANKKHFLWDSKLKGFGLQVMPSGAKTFIVQYRTHEDRSRRMSLGKYGELTPDQARDLATNVLATVRNGDDPLLKRENKRAAPTVNVLLDLYMSKHVQVHNKPKTMKDIERLLKQCVRSRLGLMKLSSVRRQDIAKLHHSLRATPRQANQVLAVLSKAFNLAEVWGLRPEHSNSVRLVKRYKENERDRFLSEEELQRLGRTLELAEHEGLPWIIKAGKDTAKHLPKDIAKRTTPVNPRALYCLRLLLYTGARLSEIATLKWEHIDFELATIALPSRKGDERKPHPVSSSAIDILSVIPRVDGAPYVLPGCKDPTQPISIEVIENAWQRIRIHANIPDVRIHDLRHTVGTFAAQAGSNAFLISHLLRHRNVTITNRYVNHDAHPIRVLSETIGERIEAGLEGRE</sequence>
<dbReference type="SUPFAM" id="SSF56349">
    <property type="entry name" value="DNA breaking-rejoining enzymes"/>
    <property type="match status" value="1"/>
</dbReference>
<dbReference type="Gene3D" id="1.10.443.10">
    <property type="entry name" value="Intergrase catalytic core"/>
    <property type="match status" value="1"/>
</dbReference>
<organism evidence="6 7">
    <name type="scientific">Pseudovibrio ascidiaceicola</name>
    <dbReference type="NCBI Taxonomy" id="285279"/>
    <lineage>
        <taxon>Bacteria</taxon>
        <taxon>Pseudomonadati</taxon>
        <taxon>Pseudomonadota</taxon>
        <taxon>Alphaproteobacteria</taxon>
        <taxon>Hyphomicrobiales</taxon>
        <taxon>Stappiaceae</taxon>
        <taxon>Pseudovibrio</taxon>
    </lineage>
</organism>
<dbReference type="InterPro" id="IPR013762">
    <property type="entry name" value="Integrase-like_cat_sf"/>
</dbReference>
<accession>A0A1I4G5E9</accession>
<dbReference type="InterPro" id="IPR010998">
    <property type="entry name" value="Integrase_recombinase_N"/>
</dbReference>
<dbReference type="InterPro" id="IPR025166">
    <property type="entry name" value="Integrase_DNA_bind_dom"/>
</dbReference>
<keyword evidence="2" id="KW-0229">DNA integration</keyword>
<gene>
    <name evidence="6" type="ORF">SAMN04488518_1271</name>
</gene>
<dbReference type="EMBL" id="FOSK01000027">
    <property type="protein sequence ID" value="SFL24311.1"/>
    <property type="molecule type" value="Genomic_DNA"/>
</dbReference>
<dbReference type="Gene3D" id="1.10.150.130">
    <property type="match status" value="1"/>
</dbReference>
<evidence type="ECO:0000313" key="7">
    <source>
        <dbReference type="Proteomes" id="UP000199598"/>
    </source>
</evidence>
<evidence type="ECO:0000256" key="3">
    <source>
        <dbReference type="ARBA" id="ARBA00023125"/>
    </source>
</evidence>
<reference evidence="6 7" key="1">
    <citation type="submission" date="2016-10" db="EMBL/GenBank/DDBJ databases">
        <authorList>
            <person name="Varghese N."/>
            <person name="Submissions S."/>
        </authorList>
    </citation>
    <scope>NUCLEOTIDE SEQUENCE [LARGE SCALE GENOMIC DNA]</scope>
    <source>
        <strain evidence="6 7">DSM 16392</strain>
    </source>
</reference>
<dbReference type="PANTHER" id="PTHR30629:SF2">
    <property type="entry name" value="PROPHAGE INTEGRASE INTS-RELATED"/>
    <property type="match status" value="1"/>
</dbReference>
<evidence type="ECO:0000256" key="2">
    <source>
        <dbReference type="ARBA" id="ARBA00022908"/>
    </source>
</evidence>
<feature type="domain" description="Tyr recombinase" evidence="5">
    <location>
        <begin position="198"/>
        <end position="404"/>
    </location>
</feature>
<protein>
    <submittedName>
        <fullName evidence="6">Site-specific recombinase XerD</fullName>
    </submittedName>
</protein>
<dbReference type="PANTHER" id="PTHR30629">
    <property type="entry name" value="PROPHAGE INTEGRASE"/>
    <property type="match status" value="1"/>
</dbReference>
<dbReference type="CDD" id="cd00796">
    <property type="entry name" value="INT_Rci_Hp1_C"/>
    <property type="match status" value="1"/>
</dbReference>
<dbReference type="Pfam" id="PF00589">
    <property type="entry name" value="Phage_integrase"/>
    <property type="match status" value="1"/>
</dbReference>
<keyword evidence="4" id="KW-0233">DNA recombination</keyword>